<reference evidence="1" key="1">
    <citation type="journal article" date="2017" name="Science">
        <title>Giant viruses with an expanded complement of translation system components.</title>
        <authorList>
            <person name="Schulz F."/>
            <person name="Yutin N."/>
            <person name="Ivanova N.N."/>
            <person name="Ortega D.R."/>
            <person name="Lee T.K."/>
            <person name="Vierheilig J."/>
            <person name="Daims H."/>
            <person name="Horn M."/>
            <person name="Wagner M."/>
            <person name="Jensen G.J."/>
            <person name="Kyrpides N.C."/>
            <person name="Koonin E.V."/>
            <person name="Woyke T."/>
        </authorList>
    </citation>
    <scope>NUCLEOTIDE SEQUENCE</scope>
    <source>
        <strain evidence="1">HKV1</strain>
    </source>
</reference>
<organism evidence="1">
    <name type="scientific">Hokovirus HKV1</name>
    <dbReference type="NCBI Taxonomy" id="1977638"/>
    <lineage>
        <taxon>Viruses</taxon>
        <taxon>Varidnaviria</taxon>
        <taxon>Bamfordvirae</taxon>
        <taxon>Nucleocytoviricota</taxon>
        <taxon>Megaviricetes</taxon>
        <taxon>Imitervirales</taxon>
        <taxon>Mimiviridae</taxon>
        <taxon>Klosneuvirinae</taxon>
        <taxon>Hokovirus</taxon>
    </lineage>
</organism>
<gene>
    <name evidence="1" type="ORF">Hokovirus_1_79</name>
</gene>
<evidence type="ECO:0000313" key="1">
    <source>
        <dbReference type="EMBL" id="ARF10200.1"/>
    </source>
</evidence>
<dbReference type="EMBL" id="KY684103">
    <property type="protein sequence ID" value="ARF10200.1"/>
    <property type="molecule type" value="Genomic_DNA"/>
</dbReference>
<name>A0A1V0SEQ2_9VIRU</name>
<sequence length="125" mass="14786">MAYIINYEHCDAHTNIQSFVYLIRLLLNWKQCETSQEVKDTVNAINFAINSGDLVFYENLEGPIHRRYPRIVDFNEEIDSIKSDFSDLIVESEDSIRQIFWFKKLAIEKLIEKLYQAIDIVATRH</sequence>
<proteinExistence type="predicted"/>
<protein>
    <submittedName>
        <fullName evidence="1">Uncharacterized protein</fullName>
    </submittedName>
</protein>
<accession>A0A1V0SEQ2</accession>